<keyword evidence="6" id="KW-0472">Membrane</keyword>
<dbReference type="GO" id="GO:0046688">
    <property type="term" value="P:response to copper ion"/>
    <property type="evidence" value="ECO:0007669"/>
    <property type="project" value="InterPro"/>
</dbReference>
<sequence>MHTLFAPRSPRWFAAAGIAVTALSLMFVLPGSPPARAHDALVQSSPAADSVVSATPAEVSMTYSGEVFDASSAIAVEVIDSSGANVALTPPVVADTTVTQAVKPVTSPGVVTVRWRVVSSDGHPISGEYAFTVDAPVTPTASAEPDPSATTGAPSSSEQSPAISSTPEQSATADAVAEVEEPRSGIGLPLLVTGVAVVILGAAALVLFSSGRRRRQQQVGQ</sequence>
<dbReference type="EMBL" id="RBZY01000053">
    <property type="protein sequence ID" value="RWR16576.1"/>
    <property type="molecule type" value="Genomic_DNA"/>
</dbReference>
<feature type="transmembrane region" description="Helical" evidence="6">
    <location>
        <begin position="186"/>
        <end position="208"/>
    </location>
</feature>
<accession>A0A443J7U2</accession>
<evidence type="ECO:0000259" key="7">
    <source>
        <dbReference type="Pfam" id="PF04234"/>
    </source>
</evidence>
<evidence type="ECO:0000256" key="4">
    <source>
        <dbReference type="ARBA" id="ARBA00023008"/>
    </source>
</evidence>
<proteinExistence type="predicted"/>
<dbReference type="GO" id="GO:0006825">
    <property type="term" value="P:copper ion transport"/>
    <property type="evidence" value="ECO:0007669"/>
    <property type="project" value="InterPro"/>
</dbReference>
<feature type="domain" description="CopC" evidence="7">
    <location>
        <begin position="38"/>
        <end position="133"/>
    </location>
</feature>
<dbReference type="PANTHER" id="PTHR34820:SF4">
    <property type="entry name" value="INNER MEMBRANE PROTEIN YEBZ"/>
    <property type="match status" value="1"/>
</dbReference>
<dbReference type="GO" id="GO:0042597">
    <property type="term" value="C:periplasmic space"/>
    <property type="evidence" value="ECO:0007669"/>
    <property type="project" value="InterPro"/>
</dbReference>
<dbReference type="InterPro" id="IPR014755">
    <property type="entry name" value="Cu-Rt/internalin_Ig-like"/>
</dbReference>
<evidence type="ECO:0000313" key="8">
    <source>
        <dbReference type="EMBL" id="RWR16576.1"/>
    </source>
</evidence>
<evidence type="ECO:0000256" key="6">
    <source>
        <dbReference type="SAM" id="Phobius"/>
    </source>
</evidence>
<evidence type="ECO:0000313" key="9">
    <source>
        <dbReference type="Proteomes" id="UP000285970"/>
    </source>
</evidence>
<comment type="subcellular location">
    <subcellularLocation>
        <location evidence="1">Cell envelope</location>
    </subcellularLocation>
</comment>
<reference evidence="8 9" key="1">
    <citation type="journal article" date="2018" name="Front. Microbiol.">
        <title>Novel Insights Into Bacterial Dimethylsulfoniopropionate Catabolism in the East China Sea.</title>
        <authorList>
            <person name="Liu J."/>
            <person name="Liu J."/>
            <person name="Zhang S.H."/>
            <person name="Liang J."/>
            <person name="Lin H."/>
            <person name="Song D."/>
            <person name="Yang G.P."/>
            <person name="Todd J.D."/>
            <person name="Zhang X.H."/>
        </authorList>
    </citation>
    <scope>NUCLEOTIDE SEQUENCE [LARGE SCALE GENOMIC DNA]</scope>
    <source>
        <strain evidence="8 9">ZYFD042</strain>
    </source>
</reference>
<keyword evidence="6" id="KW-1133">Transmembrane helix</keyword>
<evidence type="ECO:0000256" key="3">
    <source>
        <dbReference type="ARBA" id="ARBA00022729"/>
    </source>
</evidence>
<name>A0A443J7U2_9MICO</name>
<evidence type="ECO:0000256" key="5">
    <source>
        <dbReference type="SAM" id="MobiDB-lite"/>
    </source>
</evidence>
<dbReference type="GO" id="GO:0030313">
    <property type="term" value="C:cell envelope"/>
    <property type="evidence" value="ECO:0007669"/>
    <property type="project" value="UniProtKB-SubCell"/>
</dbReference>
<dbReference type="InterPro" id="IPR032694">
    <property type="entry name" value="CopC/D"/>
</dbReference>
<dbReference type="InterPro" id="IPR007348">
    <property type="entry name" value="CopC_dom"/>
</dbReference>
<dbReference type="PANTHER" id="PTHR34820">
    <property type="entry name" value="INNER MEMBRANE PROTEIN YEBZ"/>
    <property type="match status" value="1"/>
</dbReference>
<protein>
    <submittedName>
        <fullName evidence="8">Copper resistance protein CopC</fullName>
    </submittedName>
</protein>
<evidence type="ECO:0000256" key="1">
    <source>
        <dbReference type="ARBA" id="ARBA00004196"/>
    </source>
</evidence>
<dbReference type="Gene3D" id="2.60.40.1220">
    <property type="match status" value="1"/>
</dbReference>
<gene>
    <name evidence="8" type="ORF">D8Y23_13260</name>
</gene>
<dbReference type="OrthoDB" id="5242236at2"/>
<dbReference type="Proteomes" id="UP000285970">
    <property type="component" value="Unassembled WGS sequence"/>
</dbReference>
<keyword evidence="3" id="KW-0732">Signal</keyword>
<dbReference type="InterPro" id="IPR014756">
    <property type="entry name" value="Ig_E-set"/>
</dbReference>
<dbReference type="AlphaFoldDB" id="A0A443J7U2"/>
<organism evidence="8 9">
    <name type="scientific">Microbacterium enclense</name>
    <dbReference type="NCBI Taxonomy" id="993073"/>
    <lineage>
        <taxon>Bacteria</taxon>
        <taxon>Bacillati</taxon>
        <taxon>Actinomycetota</taxon>
        <taxon>Actinomycetes</taxon>
        <taxon>Micrococcales</taxon>
        <taxon>Microbacteriaceae</taxon>
        <taxon>Microbacterium</taxon>
    </lineage>
</organism>
<dbReference type="GO" id="GO:0005886">
    <property type="term" value="C:plasma membrane"/>
    <property type="evidence" value="ECO:0007669"/>
    <property type="project" value="TreeGrafter"/>
</dbReference>
<dbReference type="Pfam" id="PF04234">
    <property type="entry name" value="CopC"/>
    <property type="match status" value="1"/>
</dbReference>
<keyword evidence="6" id="KW-0812">Transmembrane</keyword>
<feature type="compositionally biased region" description="Low complexity" evidence="5">
    <location>
        <begin position="154"/>
        <end position="167"/>
    </location>
</feature>
<comment type="caution">
    <text evidence="8">The sequence shown here is derived from an EMBL/GenBank/DDBJ whole genome shotgun (WGS) entry which is preliminary data.</text>
</comment>
<feature type="region of interest" description="Disordered" evidence="5">
    <location>
        <begin position="136"/>
        <end position="178"/>
    </location>
</feature>
<dbReference type="GO" id="GO:0005507">
    <property type="term" value="F:copper ion binding"/>
    <property type="evidence" value="ECO:0007669"/>
    <property type="project" value="InterPro"/>
</dbReference>
<keyword evidence="4" id="KW-0186">Copper</keyword>
<keyword evidence="2" id="KW-0479">Metal-binding</keyword>
<evidence type="ECO:0000256" key="2">
    <source>
        <dbReference type="ARBA" id="ARBA00022723"/>
    </source>
</evidence>
<dbReference type="SUPFAM" id="SSF81296">
    <property type="entry name" value="E set domains"/>
    <property type="match status" value="1"/>
</dbReference>